<evidence type="ECO:0000313" key="2">
    <source>
        <dbReference type="EMBL" id="KAK1313254.1"/>
    </source>
</evidence>
<dbReference type="Proteomes" id="UP001180020">
    <property type="component" value="Unassembled WGS sequence"/>
</dbReference>
<dbReference type="AlphaFoldDB" id="A0AAV9EJW1"/>
<reference evidence="2" key="2">
    <citation type="submission" date="2023-06" db="EMBL/GenBank/DDBJ databases">
        <authorList>
            <person name="Ma L."/>
            <person name="Liu K.-W."/>
            <person name="Li Z."/>
            <person name="Hsiao Y.-Y."/>
            <person name="Qi Y."/>
            <person name="Fu T."/>
            <person name="Tang G."/>
            <person name="Zhang D."/>
            <person name="Sun W.-H."/>
            <person name="Liu D.-K."/>
            <person name="Li Y."/>
            <person name="Chen G.-Z."/>
            <person name="Liu X.-D."/>
            <person name="Liao X.-Y."/>
            <person name="Jiang Y.-T."/>
            <person name="Yu X."/>
            <person name="Hao Y."/>
            <person name="Huang J."/>
            <person name="Zhao X.-W."/>
            <person name="Ke S."/>
            <person name="Chen Y.-Y."/>
            <person name="Wu W.-L."/>
            <person name="Hsu J.-L."/>
            <person name="Lin Y.-F."/>
            <person name="Huang M.-D."/>
            <person name="Li C.-Y."/>
            <person name="Huang L."/>
            <person name="Wang Z.-W."/>
            <person name="Zhao X."/>
            <person name="Zhong W.-Y."/>
            <person name="Peng D.-H."/>
            <person name="Ahmad S."/>
            <person name="Lan S."/>
            <person name="Zhang J.-S."/>
            <person name="Tsai W.-C."/>
            <person name="Van De Peer Y."/>
            <person name="Liu Z.-J."/>
        </authorList>
    </citation>
    <scope>NUCLEOTIDE SEQUENCE</scope>
    <source>
        <strain evidence="2">CP</strain>
        <tissue evidence="2">Leaves</tissue>
    </source>
</reference>
<comment type="caution">
    <text evidence="2">The sequence shown here is derived from an EMBL/GenBank/DDBJ whole genome shotgun (WGS) entry which is preliminary data.</text>
</comment>
<gene>
    <name evidence="2" type="ORF">QJS10_CPA06g01028</name>
</gene>
<dbReference type="InterPro" id="IPR036691">
    <property type="entry name" value="Endo/exonu/phosph_ase_sf"/>
</dbReference>
<feature type="region of interest" description="Disordered" evidence="1">
    <location>
        <begin position="131"/>
        <end position="151"/>
    </location>
</feature>
<evidence type="ECO:0000256" key="1">
    <source>
        <dbReference type="SAM" id="MobiDB-lite"/>
    </source>
</evidence>
<dbReference type="SUPFAM" id="SSF56219">
    <property type="entry name" value="DNase I-like"/>
    <property type="match status" value="1"/>
</dbReference>
<proteinExistence type="predicted"/>
<dbReference type="EMBL" id="JAUJYO010000006">
    <property type="protein sequence ID" value="KAK1313254.1"/>
    <property type="molecule type" value="Genomic_DNA"/>
</dbReference>
<keyword evidence="3" id="KW-1185">Reference proteome</keyword>
<accession>A0AAV9EJW1</accession>
<name>A0AAV9EJW1_ACOCL</name>
<evidence type="ECO:0000313" key="3">
    <source>
        <dbReference type="Proteomes" id="UP001180020"/>
    </source>
</evidence>
<reference evidence="2" key="1">
    <citation type="journal article" date="2023" name="Nat. Commun.">
        <title>Diploid and tetraploid genomes of Acorus and the evolution of monocots.</title>
        <authorList>
            <person name="Ma L."/>
            <person name="Liu K.W."/>
            <person name="Li Z."/>
            <person name="Hsiao Y.Y."/>
            <person name="Qi Y."/>
            <person name="Fu T."/>
            <person name="Tang G.D."/>
            <person name="Zhang D."/>
            <person name="Sun W.H."/>
            <person name="Liu D.K."/>
            <person name="Li Y."/>
            <person name="Chen G.Z."/>
            <person name="Liu X.D."/>
            <person name="Liao X.Y."/>
            <person name="Jiang Y.T."/>
            <person name="Yu X."/>
            <person name="Hao Y."/>
            <person name="Huang J."/>
            <person name="Zhao X.W."/>
            <person name="Ke S."/>
            <person name="Chen Y.Y."/>
            <person name="Wu W.L."/>
            <person name="Hsu J.L."/>
            <person name="Lin Y.F."/>
            <person name="Huang M.D."/>
            <person name="Li C.Y."/>
            <person name="Huang L."/>
            <person name="Wang Z.W."/>
            <person name="Zhao X."/>
            <person name="Zhong W.Y."/>
            <person name="Peng D.H."/>
            <person name="Ahmad S."/>
            <person name="Lan S."/>
            <person name="Zhang J.S."/>
            <person name="Tsai W.C."/>
            <person name="Van de Peer Y."/>
            <person name="Liu Z.J."/>
        </authorList>
    </citation>
    <scope>NUCLEOTIDE SEQUENCE</scope>
    <source>
        <strain evidence="2">CP</strain>
    </source>
</reference>
<organism evidence="2 3">
    <name type="scientific">Acorus calamus</name>
    <name type="common">Sweet flag</name>
    <dbReference type="NCBI Taxonomy" id="4465"/>
    <lineage>
        <taxon>Eukaryota</taxon>
        <taxon>Viridiplantae</taxon>
        <taxon>Streptophyta</taxon>
        <taxon>Embryophyta</taxon>
        <taxon>Tracheophyta</taxon>
        <taxon>Spermatophyta</taxon>
        <taxon>Magnoliopsida</taxon>
        <taxon>Liliopsida</taxon>
        <taxon>Acoraceae</taxon>
        <taxon>Acorus</taxon>
    </lineage>
</organism>
<dbReference type="Gene3D" id="3.60.10.10">
    <property type="entry name" value="Endonuclease/exonuclease/phosphatase"/>
    <property type="match status" value="1"/>
</dbReference>
<sequence>MYGSNANHERHLLWKNLAASNPSPSTPWLVGGDFNEVRYSTEKQGGRSPNLRRLHKFNACLDNCNLHDLEQFGVVQKSLSEDQAALQSLQATLILEPLNQGLVEEERGQRRKKSNKTLRKVVLPNGEKVLDERQEGIVPTSPPDHFIQETK</sequence>
<protein>
    <submittedName>
        <fullName evidence="2">Uncharacterized protein</fullName>
    </submittedName>
</protein>